<evidence type="ECO:0000313" key="1">
    <source>
        <dbReference type="EMBL" id="OPX43471.1"/>
    </source>
</evidence>
<name>A0A1V4SJQ3_RUMHU</name>
<dbReference type="AlphaFoldDB" id="A0A1V4SJQ3"/>
<dbReference type="Proteomes" id="UP000191554">
    <property type="component" value="Unassembled WGS sequence"/>
</dbReference>
<reference evidence="1 2" key="1">
    <citation type="submission" date="2017-03" db="EMBL/GenBank/DDBJ databases">
        <title>Genome sequence of Clostridium hungatei DSM 14427.</title>
        <authorList>
            <person name="Poehlein A."/>
            <person name="Daniel R."/>
        </authorList>
    </citation>
    <scope>NUCLEOTIDE SEQUENCE [LARGE SCALE GENOMIC DNA]</scope>
    <source>
        <strain evidence="1 2">DSM 14427</strain>
    </source>
</reference>
<dbReference type="OrthoDB" id="1739959at2"/>
<protein>
    <submittedName>
        <fullName evidence="1">Uncharacterized protein</fullName>
    </submittedName>
</protein>
<sequence length="93" mass="10495">MMRRVLAWILLAGFVLLLLNIVFFHVFQMQSVAVYAIIAVWFIFSNKPLPSNKIIKTGENAGGTGLENFSETQEDIEEFQGDGNENVQETSEQ</sequence>
<evidence type="ECO:0000313" key="2">
    <source>
        <dbReference type="Proteomes" id="UP000191554"/>
    </source>
</evidence>
<keyword evidence="2" id="KW-1185">Reference proteome</keyword>
<dbReference type="RefSeq" id="WP_080065073.1">
    <property type="nucleotide sequence ID" value="NZ_MZGX01000017.1"/>
</dbReference>
<organism evidence="1 2">
    <name type="scientific">Ruminiclostridium hungatei</name>
    <name type="common">Clostridium hungatei</name>
    <dbReference type="NCBI Taxonomy" id="48256"/>
    <lineage>
        <taxon>Bacteria</taxon>
        <taxon>Bacillati</taxon>
        <taxon>Bacillota</taxon>
        <taxon>Clostridia</taxon>
        <taxon>Eubacteriales</taxon>
        <taxon>Oscillospiraceae</taxon>
        <taxon>Ruminiclostridium</taxon>
    </lineage>
</organism>
<accession>A0A1V4SJQ3</accession>
<dbReference type="STRING" id="48256.CLHUN_26180"/>
<gene>
    <name evidence="1" type="ORF">CLHUN_26180</name>
</gene>
<proteinExistence type="predicted"/>
<comment type="caution">
    <text evidence="1">The sequence shown here is derived from an EMBL/GenBank/DDBJ whole genome shotgun (WGS) entry which is preliminary data.</text>
</comment>
<dbReference type="EMBL" id="MZGX01000017">
    <property type="protein sequence ID" value="OPX43471.1"/>
    <property type="molecule type" value="Genomic_DNA"/>
</dbReference>